<accession>A0A545U0M3</accession>
<sequence>MKRLLAPLIALPLAACSITDDFEIPTISSVTSLFAPVGPETRPLTASIAPVQRPSANALSSMTVADLENGSRKTFDVKSFGNGVRVREGNGCIWTRAGDWFSPSDSWANCGTSSSWHTGQAKVRELDSLYPLRVGSVGSYQRSAVSHTGRSYSRKTRCEVTDAVDVLREGRAATPAYVVECDDSRRVRTTWFAPGEGPIAYREVHRRNGVEEAWVRIN</sequence>
<dbReference type="AlphaFoldDB" id="A0A545U0M3"/>
<keyword evidence="2" id="KW-1185">Reference proteome</keyword>
<dbReference type="RefSeq" id="WP_142893891.1">
    <property type="nucleotide sequence ID" value="NZ_ML660052.1"/>
</dbReference>
<protein>
    <recommendedName>
        <fullName evidence="3">YjbF family lipoprotein</fullName>
    </recommendedName>
</protein>
<proteinExistence type="predicted"/>
<gene>
    <name evidence="1" type="ORF">FKG95_00030</name>
</gene>
<comment type="caution">
    <text evidence="1">The sequence shown here is derived from an EMBL/GenBank/DDBJ whole genome shotgun (WGS) entry which is preliminary data.</text>
</comment>
<evidence type="ECO:0000313" key="2">
    <source>
        <dbReference type="Proteomes" id="UP000315252"/>
    </source>
</evidence>
<dbReference type="OrthoDB" id="7349375at2"/>
<organism evidence="1 2">
    <name type="scientific">Denitrobaculum tricleocarpae</name>
    <dbReference type="NCBI Taxonomy" id="2591009"/>
    <lineage>
        <taxon>Bacteria</taxon>
        <taxon>Pseudomonadati</taxon>
        <taxon>Pseudomonadota</taxon>
        <taxon>Alphaproteobacteria</taxon>
        <taxon>Rhodospirillales</taxon>
        <taxon>Rhodospirillaceae</taxon>
        <taxon>Denitrobaculum</taxon>
    </lineage>
</organism>
<dbReference type="EMBL" id="VHSH01000001">
    <property type="protein sequence ID" value="TQV83031.1"/>
    <property type="molecule type" value="Genomic_DNA"/>
</dbReference>
<dbReference type="Proteomes" id="UP000315252">
    <property type="component" value="Unassembled WGS sequence"/>
</dbReference>
<evidence type="ECO:0000313" key="1">
    <source>
        <dbReference type="EMBL" id="TQV83031.1"/>
    </source>
</evidence>
<name>A0A545U0M3_9PROT</name>
<evidence type="ECO:0008006" key="3">
    <source>
        <dbReference type="Google" id="ProtNLM"/>
    </source>
</evidence>
<reference evidence="1 2" key="1">
    <citation type="submission" date="2019-06" db="EMBL/GenBank/DDBJ databases">
        <title>Whole genome sequence for Rhodospirillaceae sp. R148.</title>
        <authorList>
            <person name="Wang G."/>
        </authorList>
    </citation>
    <scope>NUCLEOTIDE SEQUENCE [LARGE SCALE GENOMIC DNA]</scope>
    <source>
        <strain evidence="1 2">R148</strain>
    </source>
</reference>